<dbReference type="STRING" id="483219.LILAB_09630"/>
<feature type="compositionally biased region" description="Basic and acidic residues" evidence="1">
    <location>
        <begin position="177"/>
        <end position="186"/>
    </location>
</feature>
<evidence type="ECO:0000313" key="2">
    <source>
        <dbReference type="EMBL" id="AEI63837.1"/>
    </source>
</evidence>
<dbReference type="KEGG" id="mfu:LILAB_09630"/>
<sequence length="186" mass="20678">MLKVTVHKLDKSGTDWGALCFCQDFLWFDCTPDCEDADSRIDVRVSCPATRFAKREDYGTNISPLPAHLPIEIECRKSDEKDERLDCDLNLVALEDARLAVFGALRLKKDKTSVEAREELVFYNGANENTEPGPARAYLCLHGACSNPAYFLQLNVKFKKDESASSSSSSTPPLKNAPKEDATTPK</sequence>
<dbReference type="Proteomes" id="UP000000488">
    <property type="component" value="Chromosome"/>
</dbReference>
<feature type="region of interest" description="Disordered" evidence="1">
    <location>
        <begin position="162"/>
        <end position="186"/>
    </location>
</feature>
<proteinExistence type="predicted"/>
<dbReference type="EMBL" id="CP002830">
    <property type="protein sequence ID" value="AEI63837.1"/>
    <property type="molecule type" value="Genomic_DNA"/>
</dbReference>
<name>F8CJM2_MYXFH</name>
<evidence type="ECO:0000313" key="3">
    <source>
        <dbReference type="Proteomes" id="UP000000488"/>
    </source>
</evidence>
<dbReference type="HOGENOM" id="CLU_1452985_0_0_7"/>
<organism evidence="2 3">
    <name type="scientific">Myxococcus fulvus (strain ATCC BAA-855 / HW-1)</name>
    <dbReference type="NCBI Taxonomy" id="483219"/>
    <lineage>
        <taxon>Bacteria</taxon>
        <taxon>Pseudomonadati</taxon>
        <taxon>Myxococcota</taxon>
        <taxon>Myxococcia</taxon>
        <taxon>Myxococcales</taxon>
        <taxon>Cystobacterineae</taxon>
        <taxon>Myxococcaceae</taxon>
        <taxon>Myxococcus</taxon>
    </lineage>
</organism>
<reference evidence="2 3" key="1">
    <citation type="journal article" date="2011" name="J. Bacteriol.">
        <title>Genome sequence of the halotolerant marine bacterium Myxococcus fulvus HW-1.</title>
        <authorList>
            <person name="Li Z.F."/>
            <person name="Li X."/>
            <person name="Liu H."/>
            <person name="Liu X."/>
            <person name="Han K."/>
            <person name="Wu Z.H."/>
            <person name="Hu W."/>
            <person name="Li F.F."/>
            <person name="Li Y.Z."/>
        </authorList>
    </citation>
    <scope>NUCLEOTIDE SEQUENCE [LARGE SCALE GENOMIC DNA]</scope>
    <source>
        <strain evidence="3">ATCC BAA-855 / HW-1</strain>
    </source>
</reference>
<dbReference type="AlphaFoldDB" id="F8CJM2"/>
<accession>F8CJM2</accession>
<gene>
    <name evidence="2" type="ordered locus">LILAB_09630</name>
</gene>
<evidence type="ECO:0000256" key="1">
    <source>
        <dbReference type="SAM" id="MobiDB-lite"/>
    </source>
</evidence>
<protein>
    <submittedName>
        <fullName evidence="2">Uncharacterized protein</fullName>
    </submittedName>
</protein>